<name>A0AA88EDD0_FICCA</name>
<accession>A0AA88EDD0</accession>
<gene>
    <name evidence="2" type="ORF">TIFTF001_036319</name>
</gene>
<dbReference type="EMBL" id="BTGU01000424">
    <property type="protein sequence ID" value="GMN67259.1"/>
    <property type="molecule type" value="Genomic_DNA"/>
</dbReference>
<keyword evidence="3" id="KW-1185">Reference proteome</keyword>
<reference evidence="2" key="1">
    <citation type="submission" date="2023-07" db="EMBL/GenBank/DDBJ databases">
        <title>draft genome sequence of fig (Ficus carica).</title>
        <authorList>
            <person name="Takahashi T."/>
            <person name="Nishimura K."/>
        </authorList>
    </citation>
    <scope>NUCLEOTIDE SEQUENCE</scope>
</reference>
<evidence type="ECO:0000313" key="3">
    <source>
        <dbReference type="Proteomes" id="UP001187192"/>
    </source>
</evidence>
<organism evidence="2 3">
    <name type="scientific">Ficus carica</name>
    <name type="common">Common fig</name>
    <dbReference type="NCBI Taxonomy" id="3494"/>
    <lineage>
        <taxon>Eukaryota</taxon>
        <taxon>Viridiplantae</taxon>
        <taxon>Streptophyta</taxon>
        <taxon>Embryophyta</taxon>
        <taxon>Tracheophyta</taxon>
        <taxon>Spermatophyta</taxon>
        <taxon>Magnoliopsida</taxon>
        <taxon>eudicotyledons</taxon>
        <taxon>Gunneridae</taxon>
        <taxon>Pentapetalae</taxon>
        <taxon>rosids</taxon>
        <taxon>fabids</taxon>
        <taxon>Rosales</taxon>
        <taxon>Moraceae</taxon>
        <taxon>Ficeae</taxon>
        <taxon>Ficus</taxon>
    </lineage>
</organism>
<keyword evidence="1" id="KW-0175">Coiled coil</keyword>
<protein>
    <submittedName>
        <fullName evidence="2">Uncharacterized protein</fullName>
    </submittedName>
</protein>
<feature type="coiled-coil region" evidence="1">
    <location>
        <begin position="70"/>
        <end position="97"/>
    </location>
</feature>
<evidence type="ECO:0000256" key="1">
    <source>
        <dbReference type="SAM" id="Coils"/>
    </source>
</evidence>
<sequence>MSIETWPENVPWPGILAKNVGEAIDHFFNDEETWSKVTPRWSCPSCSSLSQNVTTSGDHVNMSDDQTTYVKALHARLDRLEREVREYKTLYEKKSKESAANLNRLENVLERFGNYFRYSECVALDCSFV</sequence>
<dbReference type="Proteomes" id="UP001187192">
    <property type="component" value="Unassembled WGS sequence"/>
</dbReference>
<proteinExistence type="predicted"/>
<dbReference type="AlphaFoldDB" id="A0AA88EDD0"/>
<comment type="caution">
    <text evidence="2">The sequence shown here is derived from an EMBL/GenBank/DDBJ whole genome shotgun (WGS) entry which is preliminary data.</text>
</comment>
<evidence type="ECO:0000313" key="2">
    <source>
        <dbReference type="EMBL" id="GMN67259.1"/>
    </source>
</evidence>
<dbReference type="Gramene" id="FCD_00028730-RA">
    <property type="protein sequence ID" value="FCD_00028730-RA:cds"/>
    <property type="gene ID" value="FCD_00028730"/>
</dbReference>